<protein>
    <submittedName>
        <fullName evidence="1">Uncharacterized protein</fullName>
    </submittedName>
</protein>
<dbReference type="AlphaFoldDB" id="A0A917DZL2"/>
<dbReference type="EMBL" id="BMHP01000004">
    <property type="protein sequence ID" value="GGD85763.1"/>
    <property type="molecule type" value="Genomic_DNA"/>
</dbReference>
<comment type="caution">
    <text evidence="1">The sequence shown here is derived from an EMBL/GenBank/DDBJ whole genome shotgun (WGS) entry which is preliminary data.</text>
</comment>
<evidence type="ECO:0000313" key="1">
    <source>
        <dbReference type="EMBL" id="GGD85763.1"/>
    </source>
</evidence>
<proteinExistence type="predicted"/>
<dbReference type="Proteomes" id="UP000612456">
    <property type="component" value="Unassembled WGS sequence"/>
</dbReference>
<name>A0A917DZL2_9BACL</name>
<organism evidence="1 2">
    <name type="scientific">Paenibacillus nasutitermitis</name>
    <dbReference type="NCBI Taxonomy" id="1652958"/>
    <lineage>
        <taxon>Bacteria</taxon>
        <taxon>Bacillati</taxon>
        <taxon>Bacillota</taxon>
        <taxon>Bacilli</taxon>
        <taxon>Bacillales</taxon>
        <taxon>Paenibacillaceae</taxon>
        <taxon>Paenibacillus</taxon>
    </lineage>
</organism>
<reference evidence="1" key="1">
    <citation type="journal article" date="2014" name="Int. J. Syst. Evol. Microbiol.">
        <title>Complete genome sequence of Corynebacterium casei LMG S-19264T (=DSM 44701T), isolated from a smear-ripened cheese.</title>
        <authorList>
            <consortium name="US DOE Joint Genome Institute (JGI-PGF)"/>
            <person name="Walter F."/>
            <person name="Albersmeier A."/>
            <person name="Kalinowski J."/>
            <person name="Ruckert C."/>
        </authorList>
    </citation>
    <scope>NUCLEOTIDE SEQUENCE</scope>
    <source>
        <strain evidence="1">CGMCC 1.15178</strain>
    </source>
</reference>
<sequence length="44" mass="5153">MLALRRGTYPTQGAEVPKITIYRELAIWDDRVNVYINQQKRGAF</sequence>
<keyword evidence="2" id="KW-1185">Reference proteome</keyword>
<accession>A0A917DZL2</accession>
<gene>
    <name evidence="1" type="ORF">GCM10010911_50250</name>
</gene>
<reference evidence="1" key="2">
    <citation type="submission" date="2020-09" db="EMBL/GenBank/DDBJ databases">
        <authorList>
            <person name="Sun Q."/>
            <person name="Zhou Y."/>
        </authorList>
    </citation>
    <scope>NUCLEOTIDE SEQUENCE</scope>
    <source>
        <strain evidence="1">CGMCC 1.15178</strain>
    </source>
</reference>
<evidence type="ECO:0000313" key="2">
    <source>
        <dbReference type="Proteomes" id="UP000612456"/>
    </source>
</evidence>